<comment type="caution">
    <text evidence="3">The sequence shown here is derived from an EMBL/GenBank/DDBJ whole genome shotgun (WGS) entry which is preliminary data.</text>
</comment>
<feature type="chain" id="PRO_5017308795" description="Apple domain-containing protein" evidence="1">
    <location>
        <begin position="20"/>
        <end position="323"/>
    </location>
</feature>
<accession>A0A395SDT1</accession>
<keyword evidence="4" id="KW-1185">Reference proteome</keyword>
<protein>
    <recommendedName>
        <fullName evidence="2">Apple domain-containing protein</fullName>
    </recommendedName>
</protein>
<dbReference type="EMBL" id="PXOF01000053">
    <property type="protein sequence ID" value="RGP70222.1"/>
    <property type="molecule type" value="Genomic_DNA"/>
</dbReference>
<proteinExistence type="predicted"/>
<dbReference type="InterPro" id="IPR003609">
    <property type="entry name" value="Pan_app"/>
</dbReference>
<feature type="domain" description="Apple" evidence="2">
    <location>
        <begin position="218"/>
        <end position="289"/>
    </location>
</feature>
<keyword evidence="1" id="KW-0732">Signal</keyword>
<dbReference type="AlphaFoldDB" id="A0A395SDT1"/>
<reference evidence="3 4" key="1">
    <citation type="journal article" date="2018" name="PLoS Pathog.">
        <title>Evolution of structural diversity of trichothecenes, a family of toxins produced by plant pathogenic and entomopathogenic fungi.</title>
        <authorList>
            <person name="Proctor R.H."/>
            <person name="McCormick S.P."/>
            <person name="Kim H.S."/>
            <person name="Cardoza R.E."/>
            <person name="Stanley A.M."/>
            <person name="Lindo L."/>
            <person name="Kelly A."/>
            <person name="Brown D.W."/>
            <person name="Lee T."/>
            <person name="Vaughan M.M."/>
            <person name="Alexander N.J."/>
            <person name="Busman M."/>
            <person name="Gutierrez S."/>
        </authorList>
    </citation>
    <scope>NUCLEOTIDE SEQUENCE [LARGE SCALE GENOMIC DNA]</scope>
    <source>
        <strain evidence="3 4">NRRL 3299</strain>
    </source>
</reference>
<dbReference type="Gene3D" id="3.50.4.10">
    <property type="entry name" value="Hepatocyte Growth Factor"/>
    <property type="match status" value="2"/>
</dbReference>
<dbReference type="Proteomes" id="UP000266152">
    <property type="component" value="Unassembled WGS sequence"/>
</dbReference>
<evidence type="ECO:0000259" key="2">
    <source>
        <dbReference type="PROSITE" id="PS50948"/>
    </source>
</evidence>
<evidence type="ECO:0000313" key="4">
    <source>
        <dbReference type="Proteomes" id="UP000266152"/>
    </source>
</evidence>
<dbReference type="STRING" id="5514.A0A395SDT1"/>
<sequence>MMAQNILITLIGLVAVVQAGPCKPSPSTTVTGTASTDTSLATISNDVTTTSTVTSGVLITTTETAPATTTTTGPELTYSCPGGFPSHSSCGIRYNHNRSNGYIVGTAGAGSIAANSLDVCLQACTEHANCDFFAFWPGQLCELWSGRYEYDSNSNMGASSWYELSCFCVPGRETTPTVATTTEATTTVATTTEATTTVAATNACVNTEKRPSPTDVICNSHGLYSGTNVAFLGAPPNAKTMESCRKACHDDGSCTFFAFTPGQACWIYSGTIDSVNDQQTEYIWYDMDCFCDMDEQPTSTTIEATATGTSADTATMTYTAPGE</sequence>
<evidence type="ECO:0000256" key="1">
    <source>
        <dbReference type="SAM" id="SignalP"/>
    </source>
</evidence>
<dbReference type="PROSITE" id="PS50948">
    <property type="entry name" value="PAN"/>
    <property type="match status" value="2"/>
</dbReference>
<name>A0A395SDT1_FUSSP</name>
<organism evidence="3 4">
    <name type="scientific">Fusarium sporotrichioides</name>
    <dbReference type="NCBI Taxonomy" id="5514"/>
    <lineage>
        <taxon>Eukaryota</taxon>
        <taxon>Fungi</taxon>
        <taxon>Dikarya</taxon>
        <taxon>Ascomycota</taxon>
        <taxon>Pezizomycotina</taxon>
        <taxon>Sordariomycetes</taxon>
        <taxon>Hypocreomycetidae</taxon>
        <taxon>Hypocreales</taxon>
        <taxon>Nectriaceae</taxon>
        <taxon>Fusarium</taxon>
    </lineage>
</organism>
<feature type="domain" description="Apple" evidence="2">
    <location>
        <begin position="90"/>
        <end position="166"/>
    </location>
</feature>
<evidence type="ECO:0000313" key="3">
    <source>
        <dbReference type="EMBL" id="RGP70222.1"/>
    </source>
</evidence>
<gene>
    <name evidence="3" type="ORF">FSPOR_4122</name>
</gene>
<dbReference type="Pfam" id="PF00024">
    <property type="entry name" value="PAN_1"/>
    <property type="match status" value="2"/>
</dbReference>
<feature type="signal peptide" evidence="1">
    <location>
        <begin position="1"/>
        <end position="19"/>
    </location>
</feature>